<dbReference type="Proteomes" id="UP000183047">
    <property type="component" value="Unassembled WGS sequence"/>
</dbReference>
<evidence type="ECO:0000313" key="2">
    <source>
        <dbReference type="Proteomes" id="UP000183047"/>
    </source>
</evidence>
<keyword evidence="2" id="KW-1185">Reference proteome</keyword>
<proteinExistence type="predicted"/>
<evidence type="ECO:0000313" key="1">
    <source>
        <dbReference type="EMBL" id="SCY12195.1"/>
    </source>
</evidence>
<sequence>MSAMKCFGYYIVKPLEKPEWLNLEAIHILSVGSGLSDTFPDLAKCFWTNYPESDRIQYKKKLQLTDAEFTDFCNVVSDLFNSGRMAPDTRFAGIEDALKVYGYLKNVDGYRVVGLFTGEEIFDEYEKEGTFSEFKEGEESTLSCTFLGCDILGCESGGNGSFYLECYLINSLNEEIKKHPELRYKVDCETGLIANSFSEVGSFCDRIQGMGEPVVWAPFEVHEYQIDKWLYDSLIVNEKLL</sequence>
<reference evidence="2" key="1">
    <citation type="submission" date="2016-10" db="EMBL/GenBank/DDBJ databases">
        <authorList>
            <person name="Varghese N."/>
            <person name="Submissions S."/>
        </authorList>
    </citation>
    <scope>NUCLEOTIDE SEQUENCE [LARGE SCALE GENOMIC DNA]</scope>
    <source>
        <strain evidence="2">XBD2006</strain>
    </source>
</reference>
<accession>A0A1G5DBX2</accession>
<name>A0A1G5DBX2_9FIRM</name>
<gene>
    <name evidence="1" type="ORF">SAMN02910451_01443</name>
</gene>
<dbReference type="AlphaFoldDB" id="A0A1G5DBX2"/>
<organism evidence="1 2">
    <name type="scientific">Butyrivibrio hungatei</name>
    <dbReference type="NCBI Taxonomy" id="185008"/>
    <lineage>
        <taxon>Bacteria</taxon>
        <taxon>Bacillati</taxon>
        <taxon>Bacillota</taxon>
        <taxon>Clostridia</taxon>
        <taxon>Lachnospirales</taxon>
        <taxon>Lachnospiraceae</taxon>
        <taxon>Butyrivibrio</taxon>
    </lineage>
</organism>
<protein>
    <submittedName>
        <fullName evidence="1">Uncharacterized protein</fullName>
    </submittedName>
</protein>
<dbReference type="EMBL" id="FMUR01000008">
    <property type="protein sequence ID" value="SCY12195.1"/>
    <property type="molecule type" value="Genomic_DNA"/>
</dbReference>
<dbReference type="RefSeq" id="WP_074462092.1">
    <property type="nucleotide sequence ID" value="NZ_FMUR01000008.1"/>
</dbReference>